<feature type="transmembrane region" description="Helical" evidence="1">
    <location>
        <begin position="62"/>
        <end position="83"/>
    </location>
</feature>
<sequence length="155" mass="16076">MLLTLMVVVFLGSAAAVIWAGARYPNALGSWATAVVLVALPLVTSIGGTPSGLAGLRELDSYLPFASDLLLVLVGLSAIVVLDAAAARRHDRLQWAFWIGLVVSLATVAIALHWNTGLRAASANGATITDVSLVLSYVGVLLIISLSLRLATAED</sequence>
<name>A0A917Q3N5_9HYPH</name>
<proteinExistence type="predicted"/>
<keyword evidence="1" id="KW-1133">Transmembrane helix</keyword>
<accession>A0A917Q3N5</accession>
<feature type="transmembrane region" description="Helical" evidence="1">
    <location>
        <begin position="134"/>
        <end position="152"/>
    </location>
</feature>
<reference evidence="2 3" key="1">
    <citation type="journal article" date="2014" name="Int. J. Syst. Evol. Microbiol.">
        <title>Complete genome sequence of Corynebacterium casei LMG S-19264T (=DSM 44701T), isolated from a smear-ripened cheese.</title>
        <authorList>
            <consortium name="US DOE Joint Genome Institute (JGI-PGF)"/>
            <person name="Walter F."/>
            <person name="Albersmeier A."/>
            <person name="Kalinowski J."/>
            <person name="Ruckert C."/>
        </authorList>
    </citation>
    <scope>NUCLEOTIDE SEQUENCE [LARGE SCALE GENOMIC DNA]</scope>
    <source>
        <strain evidence="2 3">CGMCC 1.9161</strain>
    </source>
</reference>
<dbReference type="Proteomes" id="UP000600449">
    <property type="component" value="Unassembled WGS sequence"/>
</dbReference>
<protein>
    <submittedName>
        <fullName evidence="2">Uncharacterized protein</fullName>
    </submittedName>
</protein>
<organism evidence="2 3">
    <name type="scientific">Salinarimonas ramus</name>
    <dbReference type="NCBI Taxonomy" id="690164"/>
    <lineage>
        <taxon>Bacteria</taxon>
        <taxon>Pseudomonadati</taxon>
        <taxon>Pseudomonadota</taxon>
        <taxon>Alphaproteobacteria</taxon>
        <taxon>Hyphomicrobiales</taxon>
        <taxon>Salinarimonadaceae</taxon>
        <taxon>Salinarimonas</taxon>
    </lineage>
</organism>
<keyword evidence="1" id="KW-0812">Transmembrane</keyword>
<dbReference type="EMBL" id="BMMF01000001">
    <property type="protein sequence ID" value="GGK18136.1"/>
    <property type="molecule type" value="Genomic_DNA"/>
</dbReference>
<evidence type="ECO:0000313" key="3">
    <source>
        <dbReference type="Proteomes" id="UP000600449"/>
    </source>
</evidence>
<evidence type="ECO:0000313" key="2">
    <source>
        <dbReference type="EMBL" id="GGK18136.1"/>
    </source>
</evidence>
<gene>
    <name evidence="2" type="ORF">GCM10011322_01030</name>
</gene>
<evidence type="ECO:0000256" key="1">
    <source>
        <dbReference type="SAM" id="Phobius"/>
    </source>
</evidence>
<dbReference type="AlphaFoldDB" id="A0A917Q3N5"/>
<comment type="caution">
    <text evidence="2">The sequence shown here is derived from an EMBL/GenBank/DDBJ whole genome shotgun (WGS) entry which is preliminary data.</text>
</comment>
<dbReference type="RefSeq" id="WP_188908365.1">
    <property type="nucleotide sequence ID" value="NZ_BMMF01000001.1"/>
</dbReference>
<feature type="transmembrane region" description="Helical" evidence="1">
    <location>
        <begin position="95"/>
        <end position="114"/>
    </location>
</feature>
<keyword evidence="3" id="KW-1185">Reference proteome</keyword>
<keyword evidence="1" id="KW-0472">Membrane</keyword>